<dbReference type="OrthoDB" id="3492129at2759"/>
<protein>
    <submittedName>
        <fullName evidence="1">Uncharacterized protein</fullName>
    </submittedName>
</protein>
<reference evidence="1 2" key="1">
    <citation type="journal article" date="2015" name="Genome Announc.">
        <title>Draft Genome Sequence and Gene Annotation of the Entomopathogenic Fungus Verticillium hemipterigenum.</title>
        <authorList>
            <person name="Horn F."/>
            <person name="Habel A."/>
            <person name="Scharf D.H."/>
            <person name="Dworschak J."/>
            <person name="Brakhage A.A."/>
            <person name="Guthke R."/>
            <person name="Hertweck C."/>
            <person name="Linde J."/>
        </authorList>
    </citation>
    <scope>NUCLEOTIDE SEQUENCE [LARGE SCALE GENOMIC DNA]</scope>
</reference>
<dbReference type="EMBL" id="CDHN01000002">
    <property type="protein sequence ID" value="CEJ89142.1"/>
    <property type="molecule type" value="Genomic_DNA"/>
</dbReference>
<dbReference type="Proteomes" id="UP000039046">
    <property type="component" value="Unassembled WGS sequence"/>
</dbReference>
<evidence type="ECO:0000313" key="2">
    <source>
        <dbReference type="Proteomes" id="UP000039046"/>
    </source>
</evidence>
<evidence type="ECO:0000313" key="1">
    <source>
        <dbReference type="EMBL" id="CEJ89142.1"/>
    </source>
</evidence>
<dbReference type="AlphaFoldDB" id="A0A0A1THQ1"/>
<sequence length="432" mass="48476">MESGPGAAPVVLQNRDLPSLSDPMIIFSWDAYQQQDYYSQCSPQDASRGQQRRSLTCIRTVQPSHVYNAANMLRRYMLLTWRKVRNSTILHSLAGIVVHERTTTSMDNNAGALNKKPKIARIQTGDQTQRLPNIETISISEGYENEPPSTELGSAVTEDISPKTIPGRGRQGIRLRSISESPISRRKNAAVDNKTWLNRLRSRQASVAFYANRQLPTQLTLGDRAELRRSSFQRFRAELWKKGEHRFRNDLDTDAIIIPVPLEEDKDNIDLTPGTKLVRVVVHSAGRESIVLKRSFDIEKLMATVPEPAMAPCSPVFNKDAMMASLYVGRRQSQQGMAIRHSVSPESAQSNGPRTIPDTTDGWPIHLQYARAQVPILASFLMSPLVKRHDIIELPVPYPESWSETVAFLYTGEDSLVSAEVRSNVRHLGGKI</sequence>
<accession>A0A0A1THQ1</accession>
<organism evidence="1 2">
    <name type="scientific">[Torrubiella] hemipterigena</name>
    <dbReference type="NCBI Taxonomy" id="1531966"/>
    <lineage>
        <taxon>Eukaryota</taxon>
        <taxon>Fungi</taxon>
        <taxon>Dikarya</taxon>
        <taxon>Ascomycota</taxon>
        <taxon>Pezizomycotina</taxon>
        <taxon>Sordariomycetes</taxon>
        <taxon>Hypocreomycetidae</taxon>
        <taxon>Hypocreales</taxon>
        <taxon>Clavicipitaceae</taxon>
        <taxon>Clavicipitaceae incertae sedis</taxon>
        <taxon>'Torrubiella' clade</taxon>
    </lineage>
</organism>
<proteinExistence type="predicted"/>
<dbReference type="HOGENOM" id="CLU_634891_0_0_1"/>
<keyword evidence="2" id="KW-1185">Reference proteome</keyword>
<gene>
    <name evidence="1" type="ORF">VHEMI05003</name>
</gene>
<name>A0A0A1THQ1_9HYPO</name>